<keyword evidence="5 8" id="KW-1133">Transmembrane helix</keyword>
<keyword evidence="3 8" id="KW-0812">Transmembrane</keyword>
<sequence length="141" mass="15902">MVSLEDDEQNAYFNLTIKQRIIGFAVTAGLGLFSGILSIFAITLLRIRKFSLLFAICNLMILSSTGFVVGFKRQFKSLTDPKRVYSAIGMLVGMVTTFLFAMKWKYLVGVLIGFLIEVISFAYYALSYLPMGTTLFHKCFF</sequence>
<evidence type="ECO:0000256" key="7">
    <source>
        <dbReference type="ARBA" id="ARBA00025800"/>
    </source>
</evidence>
<dbReference type="GO" id="GO:0015031">
    <property type="term" value="P:protein transport"/>
    <property type="evidence" value="ECO:0007669"/>
    <property type="project" value="UniProtKB-KW"/>
</dbReference>
<keyword evidence="6 8" id="KW-0472">Membrane</keyword>
<evidence type="ECO:0000313" key="9">
    <source>
        <dbReference type="EMBL" id="OHT12578.1"/>
    </source>
</evidence>
<feature type="transmembrane region" description="Helical" evidence="8">
    <location>
        <begin position="106"/>
        <end position="126"/>
    </location>
</feature>
<keyword evidence="2 8" id="KW-0813">Transport</keyword>
<comment type="caution">
    <text evidence="9">The sequence shown here is derived from an EMBL/GenBank/DDBJ whole genome shotgun (WGS) entry which is preliminary data.</text>
</comment>
<dbReference type="VEuPathDB" id="TrichDB:TRFO_03584"/>
<accession>A0A1J4KN84</accession>
<evidence type="ECO:0000256" key="5">
    <source>
        <dbReference type="ARBA" id="ARBA00022989"/>
    </source>
</evidence>
<protein>
    <recommendedName>
        <fullName evidence="8">Vesicle transport protein</fullName>
    </recommendedName>
</protein>
<keyword evidence="10" id="KW-1185">Reference proteome</keyword>
<dbReference type="GO" id="GO:0016020">
    <property type="term" value="C:membrane"/>
    <property type="evidence" value="ECO:0007669"/>
    <property type="project" value="UniProtKB-SubCell"/>
</dbReference>
<feature type="transmembrane region" description="Helical" evidence="8">
    <location>
        <begin position="50"/>
        <end position="71"/>
    </location>
</feature>
<dbReference type="Proteomes" id="UP000179807">
    <property type="component" value="Unassembled WGS sequence"/>
</dbReference>
<name>A0A1J4KN84_9EUKA</name>
<dbReference type="OrthoDB" id="73614at2759"/>
<gene>
    <name evidence="9" type="ORF">TRFO_03584</name>
</gene>
<evidence type="ECO:0000256" key="6">
    <source>
        <dbReference type="ARBA" id="ARBA00023136"/>
    </source>
</evidence>
<dbReference type="GO" id="GO:0016192">
    <property type="term" value="P:vesicle-mediated transport"/>
    <property type="evidence" value="ECO:0007669"/>
    <property type="project" value="InterPro"/>
</dbReference>
<evidence type="ECO:0000256" key="4">
    <source>
        <dbReference type="ARBA" id="ARBA00022927"/>
    </source>
</evidence>
<feature type="transmembrane region" description="Helical" evidence="8">
    <location>
        <begin position="83"/>
        <end position="100"/>
    </location>
</feature>
<evidence type="ECO:0000256" key="8">
    <source>
        <dbReference type="RuleBase" id="RU363111"/>
    </source>
</evidence>
<keyword evidence="4 8" id="KW-0653">Protein transport</keyword>
<evidence type="ECO:0000313" key="10">
    <source>
        <dbReference type="Proteomes" id="UP000179807"/>
    </source>
</evidence>
<comment type="function">
    <text evidence="8">May be involved in fusion of retrograde transport vesicles derived from an endocytic compartment with the Golgi complex.</text>
</comment>
<dbReference type="RefSeq" id="XP_068365714.1">
    <property type="nucleotide sequence ID" value="XM_068491393.1"/>
</dbReference>
<comment type="subcellular location">
    <subcellularLocation>
        <location evidence="1 8">Membrane</location>
        <topology evidence="1 8">Multi-pass membrane protein</topology>
    </subcellularLocation>
</comment>
<proteinExistence type="inferred from homology"/>
<organism evidence="9 10">
    <name type="scientific">Tritrichomonas foetus</name>
    <dbReference type="NCBI Taxonomy" id="1144522"/>
    <lineage>
        <taxon>Eukaryota</taxon>
        <taxon>Metamonada</taxon>
        <taxon>Parabasalia</taxon>
        <taxon>Tritrichomonadida</taxon>
        <taxon>Tritrichomonadidae</taxon>
        <taxon>Tritrichomonas</taxon>
    </lineage>
</organism>
<dbReference type="Pfam" id="PF04178">
    <property type="entry name" value="Got1"/>
    <property type="match status" value="1"/>
</dbReference>
<dbReference type="EMBL" id="MLAK01000560">
    <property type="protein sequence ID" value="OHT12578.1"/>
    <property type="molecule type" value="Genomic_DNA"/>
</dbReference>
<dbReference type="GeneID" id="94826097"/>
<evidence type="ECO:0000256" key="1">
    <source>
        <dbReference type="ARBA" id="ARBA00004141"/>
    </source>
</evidence>
<comment type="similarity">
    <text evidence="7 8">Belongs to the SFT2 family.</text>
</comment>
<evidence type="ECO:0000256" key="3">
    <source>
        <dbReference type="ARBA" id="ARBA00022692"/>
    </source>
</evidence>
<dbReference type="AlphaFoldDB" id="A0A1J4KN84"/>
<evidence type="ECO:0000256" key="2">
    <source>
        <dbReference type="ARBA" id="ARBA00022448"/>
    </source>
</evidence>
<dbReference type="GO" id="GO:0012505">
    <property type="term" value="C:endomembrane system"/>
    <property type="evidence" value="ECO:0007669"/>
    <property type="project" value="UniProtKB-ARBA"/>
</dbReference>
<dbReference type="PANTHER" id="PTHR23137:SF6">
    <property type="entry name" value="VESICLE TRANSPORT PROTEIN"/>
    <property type="match status" value="1"/>
</dbReference>
<dbReference type="PANTHER" id="PTHR23137">
    <property type="entry name" value="VESICLE TRANSPORT PROTEIN-RELATED"/>
    <property type="match status" value="1"/>
</dbReference>
<feature type="transmembrane region" description="Helical" evidence="8">
    <location>
        <begin position="21"/>
        <end position="44"/>
    </location>
</feature>
<dbReference type="InterPro" id="IPR011691">
    <property type="entry name" value="Vesicle_transpt_SFT2"/>
</dbReference>
<dbReference type="GO" id="GO:0005737">
    <property type="term" value="C:cytoplasm"/>
    <property type="evidence" value="ECO:0007669"/>
    <property type="project" value="UniProtKB-ARBA"/>
</dbReference>
<dbReference type="InterPro" id="IPR007305">
    <property type="entry name" value="Vesicle_transpt_Got1/SFT2"/>
</dbReference>
<reference evidence="9" key="1">
    <citation type="submission" date="2016-10" db="EMBL/GenBank/DDBJ databases">
        <authorList>
            <person name="Benchimol M."/>
            <person name="Almeida L.G."/>
            <person name="Vasconcelos A.T."/>
            <person name="Perreira-Neves A."/>
            <person name="Rosa I.A."/>
            <person name="Tasca T."/>
            <person name="Bogo M.R."/>
            <person name="de Souza W."/>
        </authorList>
    </citation>
    <scope>NUCLEOTIDE SEQUENCE [LARGE SCALE GENOMIC DNA]</scope>
    <source>
        <strain evidence="9">K</strain>
    </source>
</reference>